<dbReference type="Proteomes" id="UP001168821">
    <property type="component" value="Unassembled WGS sequence"/>
</dbReference>
<comment type="caution">
    <text evidence="1">The sequence shown here is derived from an EMBL/GenBank/DDBJ whole genome shotgun (WGS) entry which is preliminary data.</text>
</comment>
<reference evidence="1" key="1">
    <citation type="journal article" date="2023" name="G3 (Bethesda)">
        <title>Whole genome assemblies of Zophobas morio and Tenebrio molitor.</title>
        <authorList>
            <person name="Kaur S."/>
            <person name="Stinson S.A."/>
            <person name="diCenzo G.C."/>
        </authorList>
    </citation>
    <scope>NUCLEOTIDE SEQUENCE</scope>
    <source>
        <strain evidence="1">QUZm001</strain>
    </source>
</reference>
<accession>A0AA38MN39</accession>
<sequence length="215" mass="24692">MPKPLHKDVKQMVANLVDYFAKERDSGVPLLPLTAVQDVKGCCYSGCVCANSELRGTTNKNRRRCTFSQEIETPEQSKCVILALRSSVLFENAYMEWSKKKKHIFEGSLSSLGRILHSLLGFVIFQQVYGSVLWNYMLFMQKQTSYVNTCTISRTQILCHVILMKHGYLKMLLKTELHHLVAQNKHPKTYVAVNWANRMAIEYCVCRHIIVCLTL</sequence>
<organism evidence="1 2">
    <name type="scientific">Zophobas morio</name>
    <dbReference type="NCBI Taxonomy" id="2755281"/>
    <lineage>
        <taxon>Eukaryota</taxon>
        <taxon>Metazoa</taxon>
        <taxon>Ecdysozoa</taxon>
        <taxon>Arthropoda</taxon>
        <taxon>Hexapoda</taxon>
        <taxon>Insecta</taxon>
        <taxon>Pterygota</taxon>
        <taxon>Neoptera</taxon>
        <taxon>Endopterygota</taxon>
        <taxon>Coleoptera</taxon>
        <taxon>Polyphaga</taxon>
        <taxon>Cucujiformia</taxon>
        <taxon>Tenebrionidae</taxon>
        <taxon>Zophobas</taxon>
    </lineage>
</organism>
<dbReference type="EMBL" id="JALNTZ010000002">
    <property type="protein sequence ID" value="KAJ3661778.1"/>
    <property type="molecule type" value="Genomic_DNA"/>
</dbReference>
<evidence type="ECO:0000313" key="2">
    <source>
        <dbReference type="Proteomes" id="UP001168821"/>
    </source>
</evidence>
<keyword evidence="2" id="KW-1185">Reference proteome</keyword>
<gene>
    <name evidence="1" type="ORF">Zmor_006163</name>
</gene>
<evidence type="ECO:0000313" key="1">
    <source>
        <dbReference type="EMBL" id="KAJ3661778.1"/>
    </source>
</evidence>
<dbReference type="AlphaFoldDB" id="A0AA38MN39"/>
<protein>
    <submittedName>
        <fullName evidence="1">Uncharacterized protein</fullName>
    </submittedName>
</protein>
<name>A0AA38MN39_9CUCU</name>
<proteinExistence type="predicted"/>